<evidence type="ECO:0000256" key="2">
    <source>
        <dbReference type="ARBA" id="ARBA00022617"/>
    </source>
</evidence>
<dbReference type="PANTHER" id="PTHR30600">
    <property type="entry name" value="CYTOCHROME C PEROXIDASE-RELATED"/>
    <property type="match status" value="1"/>
</dbReference>
<dbReference type="InterPro" id="IPR036909">
    <property type="entry name" value="Cyt_c-like_dom_sf"/>
</dbReference>
<evidence type="ECO:0000256" key="3">
    <source>
        <dbReference type="ARBA" id="ARBA00022723"/>
    </source>
</evidence>
<dbReference type="GO" id="GO:0009055">
    <property type="term" value="F:electron transfer activity"/>
    <property type="evidence" value="ECO:0007669"/>
    <property type="project" value="InterPro"/>
</dbReference>
<evidence type="ECO:0000256" key="6">
    <source>
        <dbReference type="PROSITE-ProRule" id="PRU00433"/>
    </source>
</evidence>
<keyword evidence="7" id="KW-0732">Signal</keyword>
<dbReference type="EMBL" id="BMYM01000002">
    <property type="protein sequence ID" value="GHD37105.1"/>
    <property type="molecule type" value="Genomic_DNA"/>
</dbReference>
<feature type="signal peptide" evidence="7">
    <location>
        <begin position="1"/>
        <end position="22"/>
    </location>
</feature>
<dbReference type="AlphaFoldDB" id="A0A918XLX4"/>
<evidence type="ECO:0000259" key="8">
    <source>
        <dbReference type="PROSITE" id="PS51007"/>
    </source>
</evidence>
<keyword evidence="4" id="KW-0560">Oxidoreductase</keyword>
<dbReference type="GO" id="GO:0004130">
    <property type="term" value="F:cytochrome-c peroxidase activity"/>
    <property type="evidence" value="ECO:0007669"/>
    <property type="project" value="TreeGrafter"/>
</dbReference>
<dbReference type="RefSeq" id="WP_189478232.1">
    <property type="nucleotide sequence ID" value="NZ_BMYM01000002.1"/>
</dbReference>
<feature type="chain" id="PRO_5037402312" description="Cytochrome c domain-containing protein" evidence="7">
    <location>
        <begin position="23"/>
        <end position="421"/>
    </location>
</feature>
<dbReference type="Pfam" id="PF03150">
    <property type="entry name" value="CCP_MauG"/>
    <property type="match status" value="1"/>
</dbReference>
<organism evidence="9 10">
    <name type="scientific">Parahalioglobus pacificus</name>
    <dbReference type="NCBI Taxonomy" id="930806"/>
    <lineage>
        <taxon>Bacteria</taxon>
        <taxon>Pseudomonadati</taxon>
        <taxon>Pseudomonadota</taxon>
        <taxon>Gammaproteobacteria</taxon>
        <taxon>Cellvibrionales</taxon>
        <taxon>Halieaceae</taxon>
        <taxon>Parahalioglobus</taxon>
    </lineage>
</organism>
<reference evidence="9" key="1">
    <citation type="journal article" date="2014" name="Int. J. Syst. Evol. Microbiol.">
        <title>Complete genome sequence of Corynebacterium casei LMG S-19264T (=DSM 44701T), isolated from a smear-ripened cheese.</title>
        <authorList>
            <consortium name="US DOE Joint Genome Institute (JGI-PGF)"/>
            <person name="Walter F."/>
            <person name="Albersmeier A."/>
            <person name="Kalinowski J."/>
            <person name="Ruckert C."/>
        </authorList>
    </citation>
    <scope>NUCLEOTIDE SEQUENCE</scope>
    <source>
        <strain evidence="9">KCTC 23430</strain>
    </source>
</reference>
<protein>
    <recommendedName>
        <fullName evidence="8">Cytochrome c domain-containing protein</fullName>
    </recommendedName>
</protein>
<keyword evidence="2 6" id="KW-0349">Heme</keyword>
<dbReference type="SUPFAM" id="SSF46626">
    <property type="entry name" value="Cytochrome c"/>
    <property type="match status" value="2"/>
</dbReference>
<evidence type="ECO:0000256" key="1">
    <source>
        <dbReference type="ARBA" id="ARBA00004196"/>
    </source>
</evidence>
<dbReference type="Proteomes" id="UP000644693">
    <property type="component" value="Unassembled WGS sequence"/>
</dbReference>
<name>A0A918XLX4_9GAMM</name>
<proteinExistence type="predicted"/>
<keyword evidence="5 6" id="KW-0408">Iron</keyword>
<gene>
    <name evidence="9" type="ORF">GCM10007053_26290</name>
</gene>
<comment type="subcellular location">
    <subcellularLocation>
        <location evidence="1">Cell envelope</location>
    </subcellularLocation>
</comment>
<dbReference type="GO" id="GO:0020037">
    <property type="term" value="F:heme binding"/>
    <property type="evidence" value="ECO:0007669"/>
    <property type="project" value="InterPro"/>
</dbReference>
<evidence type="ECO:0000256" key="4">
    <source>
        <dbReference type="ARBA" id="ARBA00023002"/>
    </source>
</evidence>
<evidence type="ECO:0000256" key="7">
    <source>
        <dbReference type="SAM" id="SignalP"/>
    </source>
</evidence>
<dbReference type="GO" id="GO:0030313">
    <property type="term" value="C:cell envelope"/>
    <property type="evidence" value="ECO:0007669"/>
    <property type="project" value="UniProtKB-SubCell"/>
</dbReference>
<keyword evidence="3 6" id="KW-0479">Metal-binding</keyword>
<evidence type="ECO:0000256" key="5">
    <source>
        <dbReference type="ARBA" id="ARBA00023004"/>
    </source>
</evidence>
<reference evidence="9" key="2">
    <citation type="submission" date="2020-09" db="EMBL/GenBank/DDBJ databases">
        <authorList>
            <person name="Sun Q."/>
            <person name="Kim S."/>
        </authorList>
    </citation>
    <scope>NUCLEOTIDE SEQUENCE</scope>
    <source>
        <strain evidence="9">KCTC 23430</strain>
    </source>
</reference>
<feature type="domain" description="Cytochrome c" evidence="8">
    <location>
        <begin position="229"/>
        <end position="418"/>
    </location>
</feature>
<dbReference type="InterPro" id="IPR009056">
    <property type="entry name" value="Cyt_c-like_dom"/>
</dbReference>
<dbReference type="Gene3D" id="1.10.760.10">
    <property type="entry name" value="Cytochrome c-like domain"/>
    <property type="match status" value="2"/>
</dbReference>
<dbReference type="InterPro" id="IPR051395">
    <property type="entry name" value="Cytochrome_c_Peroxidase/MauG"/>
</dbReference>
<comment type="caution">
    <text evidence="9">The sequence shown here is derived from an EMBL/GenBank/DDBJ whole genome shotgun (WGS) entry which is preliminary data.</text>
</comment>
<accession>A0A918XLX4</accession>
<evidence type="ECO:0000313" key="10">
    <source>
        <dbReference type="Proteomes" id="UP000644693"/>
    </source>
</evidence>
<dbReference type="PROSITE" id="PS51007">
    <property type="entry name" value="CYTC"/>
    <property type="match status" value="2"/>
</dbReference>
<sequence length="421" mass="45850">MRTIDTLICCTPILALIISAQAAPDQLSPGTNGPNVVAHGEKIFTSETFSGNGRVCTTCHELNRFGTITPEFVQELFASDPDGPLFRSIDSDDGVGNSYERLKEHATVRVVLDLPERTPSGLGIRKCDDLTNQTVVMHRGSPTVFNVALEQHIMHDGREGDDLVAQALSAVHSHAEPGREPTSEELAAIAAFQSSLFSHSAIAATLKPGRTMEFVDNRPVLALPDGNTPAEKRGRAFFNPDRQCGQCHSGPMLNRTSRFHPNGVGMPIESSFAERAPDIPNEKFRWCYVDLETNKLAPGPLGTTDVFPAPVSDPGIGLTTGFQEFQLEDGSPAMIPNELIVGIAGPLFKIPTLWGTPDTAPYFHNNSAKTLDEVLDQYNFMFTFFPDGSFGLGCDPNAPACMDEQDKKDIISYLQLLSFER</sequence>
<evidence type="ECO:0000313" key="9">
    <source>
        <dbReference type="EMBL" id="GHD37105.1"/>
    </source>
</evidence>
<dbReference type="InterPro" id="IPR004852">
    <property type="entry name" value="Di-haem_cyt_c_peroxidsae"/>
</dbReference>
<feature type="domain" description="Cytochrome c" evidence="8">
    <location>
        <begin position="35"/>
        <end position="197"/>
    </location>
</feature>
<keyword evidence="10" id="KW-1185">Reference proteome</keyword>
<dbReference type="GO" id="GO:0046872">
    <property type="term" value="F:metal ion binding"/>
    <property type="evidence" value="ECO:0007669"/>
    <property type="project" value="UniProtKB-KW"/>
</dbReference>